<dbReference type="InterPro" id="IPR013951">
    <property type="entry name" value="Rxt3"/>
</dbReference>
<evidence type="ECO:0000256" key="1">
    <source>
        <dbReference type="SAM" id="MobiDB-lite"/>
    </source>
</evidence>
<dbReference type="AlphaFoldDB" id="A0AAD5XQU3"/>
<evidence type="ECO:0000313" key="3">
    <source>
        <dbReference type="Proteomes" id="UP001212152"/>
    </source>
</evidence>
<feature type="region of interest" description="Disordered" evidence="1">
    <location>
        <begin position="805"/>
        <end position="863"/>
    </location>
</feature>
<feature type="region of interest" description="Disordered" evidence="1">
    <location>
        <begin position="884"/>
        <end position="908"/>
    </location>
</feature>
<dbReference type="PANTHER" id="PTHR48125:SF12">
    <property type="entry name" value="AT HOOK TRANSCRIPTION FACTOR FAMILY-RELATED"/>
    <property type="match status" value="1"/>
</dbReference>
<feature type="compositionally biased region" description="Polar residues" evidence="1">
    <location>
        <begin position="254"/>
        <end position="263"/>
    </location>
</feature>
<dbReference type="PANTHER" id="PTHR48125">
    <property type="entry name" value="LP07818P1"/>
    <property type="match status" value="1"/>
</dbReference>
<feature type="region of interest" description="Disordered" evidence="1">
    <location>
        <begin position="1"/>
        <end position="80"/>
    </location>
</feature>
<feature type="compositionally biased region" description="Low complexity" evidence="1">
    <location>
        <begin position="821"/>
        <end position="830"/>
    </location>
</feature>
<evidence type="ECO:0000313" key="2">
    <source>
        <dbReference type="EMBL" id="KAJ3177765.1"/>
    </source>
</evidence>
<comment type="caution">
    <text evidence="2">The sequence shown here is derived from an EMBL/GenBank/DDBJ whole genome shotgun (WGS) entry which is preliminary data.</text>
</comment>
<feature type="compositionally biased region" description="Acidic residues" evidence="1">
    <location>
        <begin position="845"/>
        <end position="863"/>
    </location>
</feature>
<dbReference type="EMBL" id="JADGJQ010000031">
    <property type="protein sequence ID" value="KAJ3177765.1"/>
    <property type="molecule type" value="Genomic_DNA"/>
</dbReference>
<name>A0AAD5XQU3_9FUNG</name>
<feature type="compositionally biased region" description="Polar residues" evidence="1">
    <location>
        <begin position="35"/>
        <end position="46"/>
    </location>
</feature>
<feature type="region of interest" description="Disordered" evidence="1">
    <location>
        <begin position="151"/>
        <end position="193"/>
    </location>
</feature>
<feature type="compositionally biased region" description="Low complexity" evidence="1">
    <location>
        <begin position="152"/>
        <end position="167"/>
    </location>
</feature>
<feature type="compositionally biased region" description="Low complexity" evidence="1">
    <location>
        <begin position="50"/>
        <end position="62"/>
    </location>
</feature>
<keyword evidence="3" id="KW-1185">Reference proteome</keyword>
<feature type="region of interest" description="Disordered" evidence="1">
    <location>
        <begin position="279"/>
        <end position="334"/>
    </location>
</feature>
<dbReference type="InterPro" id="IPR036609">
    <property type="entry name" value="LCCL_sf"/>
</dbReference>
<gene>
    <name evidence="2" type="ORF">HDU87_004287</name>
</gene>
<proteinExistence type="predicted"/>
<sequence>MRLDDGPLDVLPAATTARRPSMQGMQELPGIASITGRSAQGSNQLPLFQASSSKQASANATSIPQELSAGGRGSTVEFSGGGHTMLPSFKAFGQEALGDGHAAFNAAEQSRYPASASTVHYPAPPSTVPLGAPNASGALMVGGRMTLPPFNASSPVSKVPKPPAAASYKRESSSANRPSPLHSPNSSPTLGAAILPPPPASFFHGNTLSTISPFSSGAFGVPPYGTNYYSNMKRMESERRDSSTVLSKLPPPQSRTNSNLSDMDSLSMGALLHAAGGLRNGQIDMDGSGNSSGSDQNDSGDSDDGFGGRRRSTPQSETGETIGRVLNMGTRKADFEKAKHEARRKRKPGDVAVVNDERLTRLPRNVEEKHLGTIVYTGPRVRRPGSTRVEDIELFLLPRFTSEQHYSTIDVRVPAYLLSFKSNVATRRSAVWGTDVYTDDSDVVAMAIHSGWYKAVDSPDVQPAQLKEILAAARGGALSAGKSSNANPDVKEGVTDASLVETHTRLLVTHPLAPVMGTMDPYDGLPSHDLDIRLRILPRLVKYAGSLRNGIESRGWGASHDGESVRIEDCRAVAKGSKIVKLKKKEGATARNALARAVAVARAEKTKKRQRNESAEQPDLLSDVTVVFSESLGEACFKYSPKLLTEWPLYLREQQRLPPNPTREDALSSSSRKRRRHDPAGSVERDFSSARLAEMADWPYWRVRQMKDSLIFEDKRTKRYELTLNDKALELPDAHIPSTATYRVTEHLHPGRIDEQPPGSLAKNFVARNIGASDIEWTTEGLVLGGVHKNTVGVARFYWKRRHPPPAPTALPESGPPPPTTLLQPEQAPTSNLELPKDHESKAEIEDEAEDDGDDESVEQAEEVLFEGFVVPKQSSVVEKDFSHVADSELKPAKPAAEALAEKAKEDP</sequence>
<reference evidence="2" key="1">
    <citation type="submission" date="2020-05" db="EMBL/GenBank/DDBJ databases">
        <title>Phylogenomic resolution of chytrid fungi.</title>
        <authorList>
            <person name="Stajich J.E."/>
            <person name="Amses K."/>
            <person name="Simmons R."/>
            <person name="Seto K."/>
            <person name="Myers J."/>
            <person name="Bonds A."/>
            <person name="Quandt C.A."/>
            <person name="Barry K."/>
            <person name="Liu P."/>
            <person name="Grigoriev I."/>
            <person name="Longcore J.E."/>
            <person name="James T.Y."/>
        </authorList>
    </citation>
    <scope>NUCLEOTIDE SEQUENCE</scope>
    <source>
        <strain evidence="2">JEL0379</strain>
    </source>
</reference>
<dbReference type="Proteomes" id="UP001212152">
    <property type="component" value="Unassembled WGS sequence"/>
</dbReference>
<organism evidence="2 3">
    <name type="scientific">Geranomyces variabilis</name>
    <dbReference type="NCBI Taxonomy" id="109894"/>
    <lineage>
        <taxon>Eukaryota</taxon>
        <taxon>Fungi</taxon>
        <taxon>Fungi incertae sedis</taxon>
        <taxon>Chytridiomycota</taxon>
        <taxon>Chytridiomycota incertae sedis</taxon>
        <taxon>Chytridiomycetes</taxon>
        <taxon>Spizellomycetales</taxon>
        <taxon>Powellomycetaceae</taxon>
        <taxon>Geranomyces</taxon>
    </lineage>
</organism>
<feature type="compositionally biased region" description="Pro residues" evidence="1">
    <location>
        <begin position="805"/>
        <end position="820"/>
    </location>
</feature>
<feature type="compositionally biased region" description="Basic and acidic residues" evidence="1">
    <location>
        <begin position="835"/>
        <end position="844"/>
    </location>
</feature>
<protein>
    <submittedName>
        <fullName evidence="2">Uncharacterized protein</fullName>
    </submittedName>
</protein>
<dbReference type="Gene3D" id="2.170.130.20">
    <property type="entry name" value="LCCL-like domain"/>
    <property type="match status" value="1"/>
</dbReference>
<dbReference type="Pfam" id="PF08642">
    <property type="entry name" value="Rxt3"/>
    <property type="match status" value="1"/>
</dbReference>
<feature type="compositionally biased region" description="Polar residues" evidence="1">
    <location>
        <begin position="173"/>
        <end position="189"/>
    </location>
</feature>
<feature type="region of interest" description="Disordered" evidence="1">
    <location>
        <begin position="655"/>
        <end position="685"/>
    </location>
</feature>
<accession>A0AAD5XQU3</accession>
<feature type="region of interest" description="Disordered" evidence="1">
    <location>
        <begin position="235"/>
        <end position="263"/>
    </location>
</feature>
<feature type="compositionally biased region" description="Low complexity" evidence="1">
    <location>
        <begin position="284"/>
        <end position="297"/>
    </location>
</feature>